<proteinExistence type="predicted"/>
<accession>A0A0C2YWK7</accession>
<evidence type="ECO:0000313" key="2">
    <source>
        <dbReference type="Proteomes" id="UP000053424"/>
    </source>
</evidence>
<reference evidence="2" key="2">
    <citation type="submission" date="2015-01" db="EMBL/GenBank/DDBJ databases">
        <title>Evolutionary Origins and Diversification of the Mycorrhizal Mutualists.</title>
        <authorList>
            <consortium name="DOE Joint Genome Institute"/>
            <consortium name="Mycorrhizal Genomics Consortium"/>
            <person name="Kohler A."/>
            <person name="Kuo A."/>
            <person name="Nagy L.G."/>
            <person name="Floudas D."/>
            <person name="Copeland A."/>
            <person name="Barry K.W."/>
            <person name="Cichocki N."/>
            <person name="Veneault-Fourrey C."/>
            <person name="LaButti K."/>
            <person name="Lindquist E.A."/>
            <person name="Lipzen A."/>
            <person name="Lundell T."/>
            <person name="Morin E."/>
            <person name="Murat C."/>
            <person name="Riley R."/>
            <person name="Ohm R."/>
            <person name="Sun H."/>
            <person name="Tunlid A."/>
            <person name="Henrissat B."/>
            <person name="Grigoriev I.V."/>
            <person name="Hibbett D.S."/>
            <person name="Martin F."/>
        </authorList>
    </citation>
    <scope>NUCLEOTIDE SEQUENCE [LARGE SCALE GENOMIC DNA]</scope>
    <source>
        <strain evidence="2">h7</strain>
    </source>
</reference>
<evidence type="ECO:0000313" key="1">
    <source>
        <dbReference type="EMBL" id="KIM45382.1"/>
    </source>
</evidence>
<dbReference type="Proteomes" id="UP000053424">
    <property type="component" value="Unassembled WGS sequence"/>
</dbReference>
<name>A0A0C2YWK7_HEBCY</name>
<evidence type="ECO:0008006" key="3">
    <source>
        <dbReference type="Google" id="ProtNLM"/>
    </source>
</evidence>
<dbReference type="OrthoDB" id="3244423at2759"/>
<reference evidence="1 2" key="1">
    <citation type="submission" date="2014-04" db="EMBL/GenBank/DDBJ databases">
        <authorList>
            <consortium name="DOE Joint Genome Institute"/>
            <person name="Kuo A."/>
            <person name="Gay G."/>
            <person name="Dore J."/>
            <person name="Kohler A."/>
            <person name="Nagy L.G."/>
            <person name="Floudas D."/>
            <person name="Copeland A."/>
            <person name="Barry K.W."/>
            <person name="Cichocki N."/>
            <person name="Veneault-Fourrey C."/>
            <person name="LaButti K."/>
            <person name="Lindquist E.A."/>
            <person name="Lipzen A."/>
            <person name="Lundell T."/>
            <person name="Morin E."/>
            <person name="Murat C."/>
            <person name="Sun H."/>
            <person name="Tunlid A."/>
            <person name="Henrissat B."/>
            <person name="Grigoriev I.V."/>
            <person name="Hibbett D.S."/>
            <person name="Martin F."/>
            <person name="Nordberg H.P."/>
            <person name="Cantor M.N."/>
            <person name="Hua S.X."/>
        </authorList>
    </citation>
    <scope>NUCLEOTIDE SEQUENCE [LARGE SCALE GENOMIC DNA]</scope>
    <source>
        <strain evidence="2">h7</strain>
    </source>
</reference>
<protein>
    <recommendedName>
        <fullName evidence="3">F-box domain-containing protein</fullName>
    </recommendedName>
</protein>
<dbReference type="EMBL" id="KN831772">
    <property type="protein sequence ID" value="KIM45382.1"/>
    <property type="molecule type" value="Genomic_DNA"/>
</dbReference>
<sequence>MTDEIPFSSGIGEEERRVHSFEIVVSQTCSHFRNVALATPRLWSSIYVDATRRIDHIAQDVARSGVCWLDIRIDVGVQDLQMNDQNLEAMMDLLTPHSRRWRSLSIACGCERVDYPVVGRLCNSSAPGLQQLSITVDDVDRPNATMVSANVNYPHIFKDGTPRLAFVRLRGMALSFYRPHLNFVTTLHLDHTRKSLLVPYSTFLDIVTCSPFLENLSLHGDIIAPSSWPAGNRPIQIPNLRSLRIFGEAEHIYSGILLGIQASTLESLTLKDMKNPDLDTLWNMADSSWYARLSRLTLVDFELSLPIYERVFLTFQNITTIYALQSTVSESPLIRLLLEGRLGGPNGPYIPWPRLKTMAFSYDAYGSDEALIERVVETRREQGCPLSKLRLGVDYEEMEEDPPQAIDVGDDIEIEFFWQAELWPENRTFFDHDDGLFI</sequence>
<dbReference type="AlphaFoldDB" id="A0A0C2YWK7"/>
<dbReference type="HOGENOM" id="CLU_020999_3_3_1"/>
<gene>
    <name evidence="1" type="ORF">M413DRAFT_442051</name>
</gene>
<organism evidence="1 2">
    <name type="scientific">Hebeloma cylindrosporum</name>
    <dbReference type="NCBI Taxonomy" id="76867"/>
    <lineage>
        <taxon>Eukaryota</taxon>
        <taxon>Fungi</taxon>
        <taxon>Dikarya</taxon>
        <taxon>Basidiomycota</taxon>
        <taxon>Agaricomycotina</taxon>
        <taxon>Agaricomycetes</taxon>
        <taxon>Agaricomycetidae</taxon>
        <taxon>Agaricales</taxon>
        <taxon>Agaricineae</taxon>
        <taxon>Hymenogastraceae</taxon>
        <taxon>Hebeloma</taxon>
    </lineage>
</organism>
<dbReference type="STRING" id="686832.A0A0C2YWK7"/>
<keyword evidence="2" id="KW-1185">Reference proteome</keyword>